<keyword evidence="5" id="KW-0256">Endoplasmic reticulum</keyword>
<gene>
    <name evidence="8" type="ORF">SDRG_13725</name>
</gene>
<dbReference type="OMA" id="CRIVFIE"/>
<dbReference type="GO" id="GO:0004577">
    <property type="term" value="F:N-acetylglucosaminyldiphosphodolichol N-acetylglucosaminyltransferase activity"/>
    <property type="evidence" value="ECO:0007669"/>
    <property type="project" value="TreeGrafter"/>
</dbReference>
<dbReference type="Gene3D" id="3.40.50.2000">
    <property type="entry name" value="Glycogen Phosphorylase B"/>
    <property type="match status" value="1"/>
</dbReference>
<dbReference type="InParanoid" id="T0Q1H9"/>
<keyword evidence="6" id="KW-1133">Transmembrane helix</keyword>
<reference evidence="8 9" key="1">
    <citation type="submission" date="2012-04" db="EMBL/GenBank/DDBJ databases">
        <title>The Genome Sequence of Saprolegnia declina VS20.</title>
        <authorList>
            <consortium name="The Broad Institute Genome Sequencing Platform"/>
            <person name="Russ C."/>
            <person name="Nusbaum C."/>
            <person name="Tyler B."/>
            <person name="van West P."/>
            <person name="Dieguez-Uribeondo J."/>
            <person name="de Bruijn I."/>
            <person name="Tripathy S."/>
            <person name="Jiang R."/>
            <person name="Young S.K."/>
            <person name="Zeng Q."/>
            <person name="Gargeya S."/>
            <person name="Fitzgerald M."/>
            <person name="Haas B."/>
            <person name="Abouelleil A."/>
            <person name="Alvarado L."/>
            <person name="Arachchi H.M."/>
            <person name="Berlin A."/>
            <person name="Chapman S.B."/>
            <person name="Goldberg J."/>
            <person name="Griggs A."/>
            <person name="Gujja S."/>
            <person name="Hansen M."/>
            <person name="Howarth C."/>
            <person name="Imamovic A."/>
            <person name="Larimer J."/>
            <person name="McCowen C."/>
            <person name="Montmayeur A."/>
            <person name="Murphy C."/>
            <person name="Neiman D."/>
            <person name="Pearson M."/>
            <person name="Priest M."/>
            <person name="Roberts A."/>
            <person name="Saif S."/>
            <person name="Shea T."/>
            <person name="Sisk P."/>
            <person name="Sykes S."/>
            <person name="Wortman J."/>
            <person name="Nusbaum C."/>
            <person name="Birren B."/>
        </authorList>
    </citation>
    <scope>NUCLEOTIDE SEQUENCE [LARGE SCALE GENOMIC DNA]</scope>
    <source>
        <strain evidence="8 9">VS20</strain>
    </source>
</reference>
<dbReference type="OrthoDB" id="17098at2759"/>
<dbReference type="SUPFAM" id="SSF53756">
    <property type="entry name" value="UDP-Glycosyltransferase/glycogen phosphorylase"/>
    <property type="match status" value="1"/>
</dbReference>
<keyword evidence="7" id="KW-0472">Membrane</keyword>
<dbReference type="AlphaFoldDB" id="T0Q1H9"/>
<dbReference type="STRING" id="1156394.T0Q1H9"/>
<sequence length="214" mass="23766">MWPAFLATATSLAVLVLWRLWCILPVRIKGGAPPARKPSTSTFRTLVVLGSGGHTTEMLALMKRLSPTRYAPLAYVVAATDHTSREKAIAERQASPNAFFEIPRSREVGQSWVSTIFSTANAFVHCMHIVVRYQPDLLLCNGPGTCIPLCAAVLLLRFLGLKTDAKILFCESFARVEHLSLSGKLLYYVADEFVVHWPQLQARYKASRYLGVLC</sequence>
<keyword evidence="4" id="KW-0812">Transmembrane</keyword>
<dbReference type="PANTHER" id="PTHR12154:SF4">
    <property type="entry name" value="UDP-N-ACETYLGLUCOSAMINE TRANSFERASE SUBUNIT ALG14 HOMOLOG"/>
    <property type="match status" value="1"/>
</dbReference>
<comment type="subcellular location">
    <subcellularLocation>
        <location evidence="1">Endoplasmic reticulum membrane</location>
        <topology evidence="1">Single-pass membrane protein</topology>
    </subcellularLocation>
</comment>
<evidence type="ECO:0000313" key="9">
    <source>
        <dbReference type="Proteomes" id="UP000030762"/>
    </source>
</evidence>
<evidence type="ECO:0000256" key="4">
    <source>
        <dbReference type="ARBA" id="ARBA00022692"/>
    </source>
</evidence>
<dbReference type="GO" id="GO:0006488">
    <property type="term" value="P:dolichol-linked oligosaccharide biosynthetic process"/>
    <property type="evidence" value="ECO:0007669"/>
    <property type="project" value="InterPro"/>
</dbReference>
<comment type="similarity">
    <text evidence="2">Belongs to the ALG14 family.</text>
</comment>
<dbReference type="FunCoup" id="T0Q1H9">
    <property type="interactions" value="152"/>
</dbReference>
<name>T0Q1H9_SAPDV</name>
<dbReference type="PANTHER" id="PTHR12154">
    <property type="entry name" value="GLYCOSYL TRANSFERASE-RELATED"/>
    <property type="match status" value="1"/>
</dbReference>
<dbReference type="InterPro" id="IPR013969">
    <property type="entry name" value="Oligosacch_biosynth_Alg14"/>
</dbReference>
<evidence type="ECO:0000256" key="3">
    <source>
        <dbReference type="ARBA" id="ARBA00017467"/>
    </source>
</evidence>
<evidence type="ECO:0000256" key="5">
    <source>
        <dbReference type="ARBA" id="ARBA00022824"/>
    </source>
</evidence>
<dbReference type="eggNOG" id="KOG3339">
    <property type="taxonomic scope" value="Eukaryota"/>
</dbReference>
<dbReference type="GeneID" id="19954452"/>
<dbReference type="Proteomes" id="UP000030762">
    <property type="component" value="Unassembled WGS sequence"/>
</dbReference>
<dbReference type="EMBL" id="JH767194">
    <property type="protein sequence ID" value="EQC28396.1"/>
    <property type="molecule type" value="Genomic_DNA"/>
</dbReference>
<protein>
    <recommendedName>
        <fullName evidence="3">UDP-N-acetylglucosamine transferase subunit ALG14</fullName>
    </recommendedName>
</protein>
<dbReference type="GO" id="GO:0043541">
    <property type="term" value="C:UDP-N-acetylglucosamine transferase complex"/>
    <property type="evidence" value="ECO:0007669"/>
    <property type="project" value="TreeGrafter"/>
</dbReference>
<organism evidence="8 9">
    <name type="scientific">Saprolegnia diclina (strain VS20)</name>
    <dbReference type="NCBI Taxonomy" id="1156394"/>
    <lineage>
        <taxon>Eukaryota</taxon>
        <taxon>Sar</taxon>
        <taxon>Stramenopiles</taxon>
        <taxon>Oomycota</taxon>
        <taxon>Saprolegniomycetes</taxon>
        <taxon>Saprolegniales</taxon>
        <taxon>Saprolegniaceae</taxon>
        <taxon>Saprolegnia</taxon>
    </lineage>
</organism>
<keyword evidence="9" id="KW-1185">Reference proteome</keyword>
<evidence type="ECO:0000313" key="8">
    <source>
        <dbReference type="EMBL" id="EQC28396.1"/>
    </source>
</evidence>
<evidence type="ECO:0000256" key="6">
    <source>
        <dbReference type="ARBA" id="ARBA00022989"/>
    </source>
</evidence>
<dbReference type="RefSeq" id="XP_008618044.1">
    <property type="nucleotide sequence ID" value="XM_008619822.1"/>
</dbReference>
<evidence type="ECO:0000256" key="1">
    <source>
        <dbReference type="ARBA" id="ARBA00004389"/>
    </source>
</evidence>
<dbReference type="Pfam" id="PF08660">
    <property type="entry name" value="Alg14"/>
    <property type="match status" value="1"/>
</dbReference>
<dbReference type="VEuPathDB" id="FungiDB:SDRG_13725"/>
<evidence type="ECO:0000256" key="2">
    <source>
        <dbReference type="ARBA" id="ARBA00009731"/>
    </source>
</evidence>
<proteinExistence type="inferred from homology"/>
<accession>T0Q1H9</accession>
<evidence type="ECO:0000256" key="7">
    <source>
        <dbReference type="ARBA" id="ARBA00023136"/>
    </source>
</evidence>